<dbReference type="Proteomes" id="UP000183809">
    <property type="component" value="Unassembled WGS sequence"/>
</dbReference>
<feature type="compositionally biased region" description="Low complexity" evidence="1">
    <location>
        <begin position="205"/>
        <end position="220"/>
    </location>
</feature>
<evidence type="ECO:0000256" key="1">
    <source>
        <dbReference type="SAM" id="MobiDB-lite"/>
    </source>
</evidence>
<proteinExistence type="predicted"/>
<gene>
    <name evidence="2" type="ORF">BKCO1_1700038</name>
</gene>
<dbReference type="AlphaFoldDB" id="A0A1J9S4H5"/>
<dbReference type="RefSeq" id="XP_020131699.1">
    <property type="nucleotide sequence ID" value="XM_020271650.1"/>
</dbReference>
<feature type="compositionally biased region" description="Low complexity" evidence="1">
    <location>
        <begin position="170"/>
        <end position="183"/>
    </location>
</feature>
<dbReference type="GeneID" id="31011909"/>
<evidence type="ECO:0000313" key="3">
    <source>
        <dbReference type="Proteomes" id="UP000183809"/>
    </source>
</evidence>
<evidence type="ECO:0000313" key="2">
    <source>
        <dbReference type="EMBL" id="OJD35439.1"/>
    </source>
</evidence>
<accession>A0A1J9S4H5</accession>
<reference evidence="2 3" key="1">
    <citation type="submission" date="2016-10" db="EMBL/GenBank/DDBJ databases">
        <title>Proteomics and genomics reveal pathogen-plant mechanisms compatible with a hemibiotrophic lifestyle of Diplodia corticola.</title>
        <authorList>
            <person name="Fernandes I."/>
            <person name="De Jonge R."/>
            <person name="Van De Peer Y."/>
            <person name="Devreese B."/>
            <person name="Alves A."/>
            <person name="Esteves A.C."/>
        </authorList>
    </citation>
    <scope>NUCLEOTIDE SEQUENCE [LARGE SCALE GENOMIC DNA]</scope>
    <source>
        <strain evidence="2 3">CBS 112549</strain>
    </source>
</reference>
<feature type="compositionally biased region" description="Acidic residues" evidence="1">
    <location>
        <begin position="258"/>
        <end position="277"/>
    </location>
</feature>
<dbReference type="OrthoDB" id="3962648at2759"/>
<feature type="compositionally biased region" description="Basic and acidic residues" evidence="1">
    <location>
        <begin position="158"/>
        <end position="169"/>
    </location>
</feature>
<keyword evidence="3" id="KW-1185">Reference proteome</keyword>
<protein>
    <submittedName>
        <fullName evidence="2">Uncharacterized protein</fullName>
    </submittedName>
</protein>
<feature type="region of interest" description="Disordered" evidence="1">
    <location>
        <begin position="142"/>
        <end position="277"/>
    </location>
</feature>
<feature type="compositionally biased region" description="Acidic residues" evidence="1">
    <location>
        <begin position="241"/>
        <end position="251"/>
    </location>
</feature>
<dbReference type="EMBL" id="MNUE01000017">
    <property type="protein sequence ID" value="OJD35439.1"/>
    <property type="molecule type" value="Genomic_DNA"/>
</dbReference>
<comment type="caution">
    <text evidence="2">The sequence shown here is derived from an EMBL/GenBank/DDBJ whole genome shotgun (WGS) entry which is preliminary data.</text>
</comment>
<sequence length="406" mass="44604">MTTTWVRLGFYEDGGRTALLPTDTISTIPQKAIDMPNSPAHNAQDLAQFLHTICHLSADGPPDFHLHTDSGGDDIDTATASAEPCTKKRPLYLLGWDVGVFFHASQEEAEAVYVHFEPESGVSGSQIVEGARRLLKLAQELEREREQQPEPEPEPQPEPERGSKRERSSSSDSDSSSGSDDGPAVVPKRARLARLPSIRAPPSPVSKSPVSTSSVSTSPVPTSPGPQQVTDNNGGGSVGELESDLESELESELGHEQQEEDKEDGNEEEEEKEKEEELVTVRFSFTNRMTRSHGVTVPDLVMPQVPAARLLRECEHDVKSHAFEAFMQSSRRGGRGSINERQALALGECLAVRMLVEGNDVLMERSTVGEYAVVGEGGERVLKGTVEMWREKDIDMELLRRESRKL</sequence>
<name>A0A1J9S4H5_9PEZI</name>
<organism evidence="2 3">
    <name type="scientific">Diplodia corticola</name>
    <dbReference type="NCBI Taxonomy" id="236234"/>
    <lineage>
        <taxon>Eukaryota</taxon>
        <taxon>Fungi</taxon>
        <taxon>Dikarya</taxon>
        <taxon>Ascomycota</taxon>
        <taxon>Pezizomycotina</taxon>
        <taxon>Dothideomycetes</taxon>
        <taxon>Dothideomycetes incertae sedis</taxon>
        <taxon>Botryosphaeriales</taxon>
        <taxon>Botryosphaeriaceae</taxon>
        <taxon>Diplodia</taxon>
    </lineage>
</organism>